<dbReference type="GeneID" id="83879122"/>
<dbReference type="PANTHER" id="PTHR34599:SF1">
    <property type="entry name" value="PHOSPHATIDIC ACID PHOSPHATASE TYPE 2_HALOPEROXIDASE DOMAIN-CONTAINING PROTEIN"/>
    <property type="match status" value="1"/>
</dbReference>
<proteinExistence type="predicted"/>
<dbReference type="STRING" id="1715693.PH7735_00016"/>
<dbReference type="InterPro" id="IPR052559">
    <property type="entry name" value="V-haloperoxidase"/>
</dbReference>
<protein>
    <recommendedName>
        <fullName evidence="3">PAP2 superfamily protein</fullName>
    </recommendedName>
</protein>
<dbReference type="EMBL" id="CYTW01000001">
    <property type="protein sequence ID" value="CUJ81409.1"/>
    <property type="molecule type" value="Genomic_DNA"/>
</dbReference>
<evidence type="ECO:0000313" key="2">
    <source>
        <dbReference type="Proteomes" id="UP000051870"/>
    </source>
</evidence>
<dbReference type="InterPro" id="IPR036938">
    <property type="entry name" value="PAP2/HPO_sf"/>
</dbReference>
<dbReference type="SUPFAM" id="SSF48317">
    <property type="entry name" value="Acid phosphatase/Vanadium-dependent haloperoxidase"/>
    <property type="match status" value="1"/>
</dbReference>
<dbReference type="PANTHER" id="PTHR34599">
    <property type="entry name" value="PEROXIDASE-RELATED"/>
    <property type="match status" value="1"/>
</dbReference>
<sequence>MSKEVSFTFPAPVSTESDQVVEALKRRAAMIPLAALEVETHCNGEAEAFHDTWPTSFSKGLEHNTFGIVTPYSYTSFFAEITDPSYTDNAGNRIALFDLPAYCGTFQTQPHTDGGDFGWRDWDMPFPDQQLVTEVKTVALPPAPGLGSDELAAEMAELYAMAHLRDHSFEDLRSSKAAEHVALALSNMAWFDPKQTPTDANGNALDSVSSCRRVRDGEGLTSQSLFRGASAGCADGPYVSQFLLQGATSEDDANLTARDGFIPNGAEPLDQRITAPQPGVDYLRDWAEWLDVQNGANTKQERATFEGERKFIETPRDLATLACADASCDTYLNAILLLMNWGTACDPGLPDDHAEDRFASLEKSYLLSLVTETATRAHRASWRQKFQVHNRARPEKLGSVACLVENGYGAELGAAEAMASRHLDKLDTAYAEGFDLVEAIVAAPSERRFKHASPSWRRLPEITRNLLLPMTCPEGSPMHPSYGAGHAAVAGACVTMIKAFFRTHDADRTPMSLRDAGAPEVCVPEAGGLALAPAQDGDTPETLTLNGELNKLAENLSLAGCMAGVHYYSDCFESLRMGERIAVGILSEQMVAFSQDVTMTLETFDGDTLTISGNGRGDADIHLHGCSLHDWWTRHLPSQTKA</sequence>
<dbReference type="InterPro" id="IPR016119">
    <property type="entry name" value="Br/Cl_peroxidase_C"/>
</dbReference>
<dbReference type="AlphaFoldDB" id="A0A0P1IJZ6"/>
<dbReference type="GO" id="GO:0004601">
    <property type="term" value="F:peroxidase activity"/>
    <property type="evidence" value="ECO:0007669"/>
    <property type="project" value="InterPro"/>
</dbReference>
<dbReference type="Proteomes" id="UP000051870">
    <property type="component" value="Unassembled WGS sequence"/>
</dbReference>
<name>A0A0P1IJZ6_9RHOB</name>
<reference evidence="2" key="1">
    <citation type="submission" date="2015-09" db="EMBL/GenBank/DDBJ databases">
        <authorList>
            <person name="Rodrigo-Torres Lidia"/>
            <person name="Arahal R.David."/>
        </authorList>
    </citation>
    <scope>NUCLEOTIDE SEQUENCE [LARGE SCALE GENOMIC DNA]</scope>
    <source>
        <strain evidence="2">CECT 7735</strain>
    </source>
</reference>
<accession>A0A0P1IJZ6</accession>
<dbReference type="RefSeq" id="WP_058309310.1">
    <property type="nucleotide sequence ID" value="NZ_CYTW01000001.1"/>
</dbReference>
<organism evidence="1 2">
    <name type="scientific">Shimia thalassica</name>
    <dbReference type="NCBI Taxonomy" id="1715693"/>
    <lineage>
        <taxon>Bacteria</taxon>
        <taxon>Pseudomonadati</taxon>
        <taxon>Pseudomonadota</taxon>
        <taxon>Alphaproteobacteria</taxon>
        <taxon>Rhodobacterales</taxon>
        <taxon>Roseobacteraceae</taxon>
    </lineage>
</organism>
<gene>
    <name evidence="1" type="ORF">PH7735_00016</name>
</gene>
<evidence type="ECO:0008006" key="3">
    <source>
        <dbReference type="Google" id="ProtNLM"/>
    </source>
</evidence>
<keyword evidence="2" id="KW-1185">Reference proteome</keyword>
<dbReference type="Gene3D" id="1.10.606.10">
    <property type="entry name" value="Vanadium-containing Chloroperoxidase, domain 2"/>
    <property type="match status" value="1"/>
</dbReference>
<evidence type="ECO:0000313" key="1">
    <source>
        <dbReference type="EMBL" id="CUJ81409.1"/>
    </source>
</evidence>